<sequence length="439" mass="49094">MKDDRTTEGREADHDEPDRVQMDEGAQPRLGQLETLPKRLHHRLAPPPQSGRLLARLDPRHPLILNDVKFKFKVGVSPTLNWTESNGGETPISSQRCPPSTTIPDPPSLINWPTKSQPLPILKIGSHSSNMATYSMIRADILKTQAPQRSSSVTGNNHQRYHHHPFSLSPIFSQPSSGLLTIYVPADTSDLTIPRVFVAREEIAISVSSSIIRIHYSVGRLSSAEINPIINDPESFKEDDEEFSAKSYISQVEATGLRCGSPRQSSCHRQSSRSGIHSSIRSCVNQPTTSSVEYAAAFSPPHLYVSQPTPQVFRFFLQLIEMMMMEIVRWCQERLHRLRSPGSGREPPAVRYLSRAEKRTSQHLLISPPDSPPPKYELLLDNHHPAGVAQEARITQIPTDWQTSLGPPNSVLRRNRASSCFFAFSAKDHPPQLVPYIGD</sequence>
<dbReference type="AlphaFoldDB" id="A0A5B0LXY2"/>
<feature type="compositionally biased region" description="Polar residues" evidence="1">
    <location>
        <begin position="85"/>
        <end position="103"/>
    </location>
</feature>
<evidence type="ECO:0000313" key="3">
    <source>
        <dbReference type="Proteomes" id="UP000324748"/>
    </source>
</evidence>
<evidence type="ECO:0000256" key="1">
    <source>
        <dbReference type="SAM" id="MobiDB-lite"/>
    </source>
</evidence>
<feature type="region of interest" description="Disordered" evidence="1">
    <location>
        <begin position="1"/>
        <end position="26"/>
    </location>
</feature>
<dbReference type="EMBL" id="VSWC01000183">
    <property type="protein sequence ID" value="KAA1069352.1"/>
    <property type="molecule type" value="Genomic_DNA"/>
</dbReference>
<evidence type="ECO:0000313" key="2">
    <source>
        <dbReference type="EMBL" id="KAA1069352.1"/>
    </source>
</evidence>
<feature type="region of interest" description="Disordered" evidence="1">
    <location>
        <begin position="85"/>
        <end position="110"/>
    </location>
</feature>
<feature type="compositionally biased region" description="Basic and acidic residues" evidence="1">
    <location>
        <begin position="1"/>
        <end position="22"/>
    </location>
</feature>
<accession>A0A5B0LXY2</accession>
<comment type="caution">
    <text evidence="2">The sequence shown here is derived from an EMBL/GenBank/DDBJ whole genome shotgun (WGS) entry which is preliminary data.</text>
</comment>
<proteinExistence type="predicted"/>
<protein>
    <submittedName>
        <fullName evidence="2">Uncharacterized protein</fullName>
    </submittedName>
</protein>
<dbReference type="OrthoDB" id="2504991at2759"/>
<dbReference type="Proteomes" id="UP000324748">
    <property type="component" value="Unassembled WGS sequence"/>
</dbReference>
<keyword evidence="3" id="KW-1185">Reference proteome</keyword>
<organism evidence="2 3">
    <name type="scientific">Puccinia graminis f. sp. tritici</name>
    <dbReference type="NCBI Taxonomy" id="56615"/>
    <lineage>
        <taxon>Eukaryota</taxon>
        <taxon>Fungi</taxon>
        <taxon>Dikarya</taxon>
        <taxon>Basidiomycota</taxon>
        <taxon>Pucciniomycotina</taxon>
        <taxon>Pucciniomycetes</taxon>
        <taxon>Pucciniales</taxon>
        <taxon>Pucciniaceae</taxon>
        <taxon>Puccinia</taxon>
    </lineage>
</organism>
<name>A0A5B0LXY2_PUCGR</name>
<reference evidence="2 3" key="1">
    <citation type="submission" date="2019-05" db="EMBL/GenBank/DDBJ databases">
        <title>Emergence of the Ug99 lineage of the wheat stem rust pathogen through somatic hybridization.</title>
        <authorList>
            <person name="Li F."/>
            <person name="Upadhyaya N.M."/>
            <person name="Sperschneider J."/>
            <person name="Matny O."/>
            <person name="Nguyen-Phuc H."/>
            <person name="Mago R."/>
            <person name="Raley C."/>
            <person name="Miller M.E."/>
            <person name="Silverstein K.A.T."/>
            <person name="Henningsen E."/>
            <person name="Hirsch C.D."/>
            <person name="Visser B."/>
            <person name="Pretorius Z.A."/>
            <person name="Steffenson B.J."/>
            <person name="Schwessinger B."/>
            <person name="Dodds P.N."/>
            <person name="Figueroa M."/>
        </authorList>
    </citation>
    <scope>NUCLEOTIDE SEQUENCE [LARGE SCALE GENOMIC DNA]</scope>
    <source>
        <strain evidence="2">21-0</strain>
    </source>
</reference>
<gene>
    <name evidence="2" type="ORF">PGT21_021843</name>
</gene>